<dbReference type="GeneID" id="70136561"/>
<dbReference type="RefSeq" id="XP_045956203.1">
    <property type="nucleotide sequence ID" value="XM_046107670.1"/>
</dbReference>
<feature type="coiled-coil region" evidence="1">
    <location>
        <begin position="128"/>
        <end position="237"/>
    </location>
</feature>
<feature type="coiled-coil region" evidence="1">
    <location>
        <begin position="44"/>
        <end position="95"/>
    </location>
</feature>
<comment type="caution">
    <text evidence="2">The sequence shown here is derived from an EMBL/GenBank/DDBJ whole genome shotgun (WGS) entry which is preliminary data.</text>
</comment>
<name>A0A9P8UGT3_9PEZI</name>
<evidence type="ECO:0000256" key="1">
    <source>
        <dbReference type="SAM" id="Coils"/>
    </source>
</evidence>
<keyword evidence="3" id="KW-1185">Reference proteome</keyword>
<keyword evidence="1" id="KW-0175">Coiled coil</keyword>
<evidence type="ECO:0000313" key="2">
    <source>
        <dbReference type="EMBL" id="KAH6651925.1"/>
    </source>
</evidence>
<dbReference type="Proteomes" id="UP000758603">
    <property type="component" value="Unassembled WGS sequence"/>
</dbReference>
<dbReference type="AlphaFoldDB" id="A0A9P8UGT3"/>
<accession>A0A9P8UGT3</accession>
<protein>
    <submittedName>
        <fullName evidence="2">Uncharacterized protein</fullName>
    </submittedName>
</protein>
<sequence length="329" mass="38624">MEDDHRDTASWVRPQELSLAARDRLERASRLPNLYGPDYYESLIAQYEEKNKELRAEVESLSAEETQFNKSKISHKLLEMEVKKLEKHIHLQNKEIMSSKEDNKNLRVAMEDIRSVITKQKHIKDRLAKDLEANKLELANTADALSQNIEVTQKELTDTTRSLRNQLGSREKELRETRQSLSQNLASKEKELYETKYVLARETEAKENVMQEAFSMLDELRERQRKMEDRHAKARKALDHRFGSVLHRERLGAKLRNERSRHTIAVKTLQAQRSQLLANHSRLSTQLKGSHARYDIVMVRVEQLYKQIHDHITTIPRCEFEFSPGNYLP</sequence>
<dbReference type="EMBL" id="JAGPXC010000006">
    <property type="protein sequence ID" value="KAH6651925.1"/>
    <property type="molecule type" value="Genomic_DNA"/>
</dbReference>
<evidence type="ECO:0000313" key="3">
    <source>
        <dbReference type="Proteomes" id="UP000758603"/>
    </source>
</evidence>
<organism evidence="2 3">
    <name type="scientific">Truncatella angustata</name>
    <dbReference type="NCBI Taxonomy" id="152316"/>
    <lineage>
        <taxon>Eukaryota</taxon>
        <taxon>Fungi</taxon>
        <taxon>Dikarya</taxon>
        <taxon>Ascomycota</taxon>
        <taxon>Pezizomycotina</taxon>
        <taxon>Sordariomycetes</taxon>
        <taxon>Xylariomycetidae</taxon>
        <taxon>Amphisphaeriales</taxon>
        <taxon>Sporocadaceae</taxon>
        <taxon>Truncatella</taxon>
    </lineage>
</organism>
<gene>
    <name evidence="2" type="ORF">BKA67DRAFT_660704</name>
</gene>
<proteinExistence type="predicted"/>
<reference evidence="2" key="1">
    <citation type="journal article" date="2021" name="Nat. Commun.">
        <title>Genetic determinants of endophytism in the Arabidopsis root mycobiome.</title>
        <authorList>
            <person name="Mesny F."/>
            <person name="Miyauchi S."/>
            <person name="Thiergart T."/>
            <person name="Pickel B."/>
            <person name="Atanasova L."/>
            <person name="Karlsson M."/>
            <person name="Huettel B."/>
            <person name="Barry K.W."/>
            <person name="Haridas S."/>
            <person name="Chen C."/>
            <person name="Bauer D."/>
            <person name="Andreopoulos W."/>
            <person name="Pangilinan J."/>
            <person name="LaButti K."/>
            <person name="Riley R."/>
            <person name="Lipzen A."/>
            <person name="Clum A."/>
            <person name="Drula E."/>
            <person name="Henrissat B."/>
            <person name="Kohler A."/>
            <person name="Grigoriev I.V."/>
            <person name="Martin F.M."/>
            <person name="Hacquard S."/>
        </authorList>
    </citation>
    <scope>NUCLEOTIDE SEQUENCE</scope>
    <source>
        <strain evidence="2">MPI-SDFR-AT-0073</strain>
    </source>
</reference>